<dbReference type="EMBL" id="KT224359">
    <property type="protein sequence ID" value="ALA13209.1"/>
    <property type="molecule type" value="Genomic_DNA"/>
</dbReference>
<keyword evidence="2" id="KW-1185">Reference proteome</keyword>
<protein>
    <submittedName>
        <fullName evidence="1">Uncharacterized protein</fullName>
    </submittedName>
</protein>
<dbReference type="GeneID" id="26633439"/>
<evidence type="ECO:0000313" key="1">
    <source>
        <dbReference type="EMBL" id="ALA13209.1"/>
    </source>
</evidence>
<dbReference type="OrthoDB" id="10477at10239"/>
<accession>A0A0K2D059</accession>
<dbReference type="RefSeq" id="YP_009206991.1">
    <property type="nucleotide sequence ID" value="NC_028890.1"/>
</dbReference>
<reference evidence="1 2" key="1">
    <citation type="journal article" date="2015" name="Genome Announc.">
        <title>Complete Genome Sequence of Bacillus cereus Group Phage TsarBomba.</title>
        <authorList>
            <person name="Erill I."/>
            <person name="Caruso S.M."/>
        </authorList>
    </citation>
    <scope>NUCLEOTIDE SEQUENCE [LARGE SCALE GENOMIC DNA]</scope>
</reference>
<evidence type="ECO:0000313" key="2">
    <source>
        <dbReference type="Proteomes" id="UP000204602"/>
    </source>
</evidence>
<organism evidence="1 2">
    <name type="scientific">Bacillus phage TsarBomba</name>
    <dbReference type="NCBI Taxonomy" id="1690456"/>
    <lineage>
        <taxon>Viruses</taxon>
        <taxon>Duplodnaviria</taxon>
        <taxon>Heunggongvirae</taxon>
        <taxon>Uroviricota</taxon>
        <taxon>Caudoviricetes</taxon>
        <taxon>Herelleviridae</taxon>
        <taxon>Bastillevirinae</taxon>
        <taxon>Tsarbombavirus</taxon>
        <taxon>Tsarbombavirus tsarbomba</taxon>
    </lineage>
</organism>
<dbReference type="KEGG" id="vg:26633439"/>
<dbReference type="Proteomes" id="UP000204602">
    <property type="component" value="Segment"/>
</dbReference>
<gene>
    <name evidence="1" type="ORF">TSARBOMBA_176</name>
</gene>
<proteinExistence type="predicted"/>
<name>A0A0K2D059_9CAUD</name>
<sequence length="284" mass="31779">MTEYVAAKRKQGSLGMLKELLEDKTKKVHGVFYTNDHFSDRYLSRSHVLSDEINIEDGTLKLTISTRVESPGIFELENTLDEFIKYEAGDIPGFAAEGQQNELPVAEPISATKSLHSVDLVLVMKEPKITYVAFDIAGVPFFLVTIDYELSQFDDKFTQQVKLLFGQADKMNFFSHFYGKTFTNGDKRSILKLVLDENITGKAILAVEFDSPVAATQIYPLLSMIAAYTNDHGDAVFTSVGGYIKVKQEVISQGTLRMSNHLKEGQFRLDILSNSGQVKIIMEP</sequence>